<dbReference type="NCBIfam" id="TIGR01072">
    <property type="entry name" value="murA"/>
    <property type="match status" value="1"/>
</dbReference>
<dbReference type="RefSeq" id="WP_047753936.1">
    <property type="nucleotide sequence ID" value="NZ_CAJUHA010000004.1"/>
</dbReference>
<evidence type="ECO:0000256" key="3">
    <source>
        <dbReference type="ARBA" id="ARBA00022490"/>
    </source>
</evidence>
<keyword evidence="6 12" id="KW-0133">Cell shape</keyword>
<evidence type="ECO:0000256" key="4">
    <source>
        <dbReference type="ARBA" id="ARBA00022618"/>
    </source>
</evidence>
<evidence type="ECO:0000256" key="9">
    <source>
        <dbReference type="ARBA" id="ARBA00023316"/>
    </source>
</evidence>
<keyword evidence="12" id="KW-0670">Pyruvate</keyword>
<reference evidence="14 15" key="1">
    <citation type="submission" date="2015-04" db="EMBL/GenBank/DDBJ databases">
        <title>Complete Genome Sequence of Kosmotoga pacifica SLHLJ1.</title>
        <authorList>
            <person name="Jiang L.J."/>
            <person name="Shao Z.Z."/>
            <person name="Jebbar M."/>
        </authorList>
    </citation>
    <scope>NUCLEOTIDE SEQUENCE [LARGE SCALE GENOMIC DNA]</scope>
    <source>
        <strain evidence="14 15">SLHLJ1</strain>
    </source>
</reference>
<organism evidence="14 15">
    <name type="scientific">Kosmotoga pacifica</name>
    <dbReference type="NCBI Taxonomy" id="1330330"/>
    <lineage>
        <taxon>Bacteria</taxon>
        <taxon>Thermotogati</taxon>
        <taxon>Thermotogota</taxon>
        <taxon>Thermotogae</taxon>
        <taxon>Kosmotogales</taxon>
        <taxon>Kosmotogaceae</taxon>
        <taxon>Kosmotoga</taxon>
    </lineage>
</organism>
<dbReference type="AlphaFoldDB" id="A0A0G2Z9N4"/>
<evidence type="ECO:0000256" key="12">
    <source>
        <dbReference type="HAMAP-Rule" id="MF_00111"/>
    </source>
</evidence>
<dbReference type="SUPFAM" id="SSF55205">
    <property type="entry name" value="EPT/RTPC-like"/>
    <property type="match status" value="1"/>
</dbReference>
<keyword evidence="15" id="KW-1185">Reference proteome</keyword>
<dbReference type="EMBL" id="CP011232">
    <property type="protein sequence ID" value="AKI96801.1"/>
    <property type="molecule type" value="Genomic_DNA"/>
</dbReference>
<dbReference type="CDD" id="cd01555">
    <property type="entry name" value="UdpNAET"/>
    <property type="match status" value="1"/>
</dbReference>
<comment type="caution">
    <text evidence="12">Lacks conserved residue(s) required for the propagation of feature annotation.</text>
</comment>
<dbReference type="InterPro" id="IPR001986">
    <property type="entry name" value="Enolpyruvate_Tfrase_dom"/>
</dbReference>
<dbReference type="Pfam" id="PF00275">
    <property type="entry name" value="EPSP_synthase"/>
    <property type="match status" value="1"/>
</dbReference>
<keyword evidence="5 12" id="KW-0808">Transferase</keyword>
<dbReference type="STRING" id="1330330.IX53_02050"/>
<name>A0A0G2Z9N4_9BACT</name>
<comment type="function">
    <text evidence="12">Cell wall formation. Adds enolpyruvyl to UDP-N-acetylglucosamine.</text>
</comment>
<feature type="binding site" evidence="12">
    <location>
        <position position="307"/>
    </location>
    <ligand>
        <name>UDP-N-acetyl-alpha-D-glucosamine</name>
        <dbReference type="ChEBI" id="CHEBI:57705"/>
    </ligand>
</feature>
<comment type="similarity">
    <text evidence="10 12">Belongs to the EPSP synthase family. MurA subfamily.</text>
</comment>
<dbReference type="GO" id="GO:0009252">
    <property type="term" value="P:peptidoglycan biosynthetic process"/>
    <property type="evidence" value="ECO:0007669"/>
    <property type="project" value="UniProtKB-UniRule"/>
</dbReference>
<evidence type="ECO:0000313" key="14">
    <source>
        <dbReference type="EMBL" id="AKI96801.1"/>
    </source>
</evidence>
<accession>A0A0G2Z9N4</accession>
<dbReference type="InterPro" id="IPR050068">
    <property type="entry name" value="MurA_subfamily"/>
</dbReference>
<feature type="modified residue" description="2-(S-cysteinyl)pyruvic acid O-phosphothioketal" evidence="12">
    <location>
        <position position="116"/>
    </location>
</feature>
<sequence>MSQIIVSGGKRLQGSVKISGSKNAALPILAATVLIDESVTIKNVPELRDVNTMLSILQRIGKKVSFEHGVVRIEPGDIIVGTVPYDLVGKMRASFNLFGPLVMACGWAKVGKPGGCNIGQRPVDYHIEGLKQLGIKITEEHGDVHGEIPDMFKSHIEYTLPFRSVGATEQLMTTAALMKGSKIVIKNAAKEPEIVDLQNFLNKAGARISGAGTDTIRIEGVEKLKGTEYRVIPDRIEAGTYLLAGVITRGTVIVEDVVPDHLTALLNALNMMGVKVEIGKNSVKVEASGKLKPVHVSAEPYPGFPTDLQPILTAVLTTVEGESVIEELVFENRFGYVDEINRMGAQIKVKDRRAYIKGIDKLSGTDINAPDIRAAAALVIAGMAADGETTVHNAGHIFRGYEKLREKFMALGAYLRVYPDEE</sequence>
<dbReference type="Proteomes" id="UP000035159">
    <property type="component" value="Chromosome"/>
</dbReference>
<dbReference type="EC" id="2.5.1.7" evidence="12"/>
<keyword evidence="7 12" id="KW-0573">Peptidoglycan synthesis</keyword>
<dbReference type="GO" id="GO:0008360">
    <property type="term" value="P:regulation of cell shape"/>
    <property type="evidence" value="ECO:0007669"/>
    <property type="project" value="UniProtKB-KW"/>
</dbReference>
<keyword evidence="4 12" id="KW-0132">Cell division</keyword>
<comment type="pathway">
    <text evidence="2 12">Cell wall biogenesis; peptidoglycan biosynthesis.</text>
</comment>
<dbReference type="PANTHER" id="PTHR43783">
    <property type="entry name" value="UDP-N-ACETYLGLUCOSAMINE 1-CARBOXYVINYLTRANSFERASE"/>
    <property type="match status" value="1"/>
</dbReference>
<dbReference type="UniPathway" id="UPA00219"/>
<feature type="binding site" evidence="12">
    <location>
        <begin position="22"/>
        <end position="23"/>
    </location>
    <ligand>
        <name>phosphoenolpyruvate</name>
        <dbReference type="ChEBI" id="CHEBI:58702"/>
    </ligand>
</feature>
<evidence type="ECO:0000256" key="10">
    <source>
        <dbReference type="ARBA" id="ARBA00038367"/>
    </source>
</evidence>
<dbReference type="GO" id="GO:0071555">
    <property type="term" value="P:cell wall organization"/>
    <property type="evidence" value="ECO:0007669"/>
    <property type="project" value="UniProtKB-KW"/>
</dbReference>
<dbReference type="InterPro" id="IPR036968">
    <property type="entry name" value="Enolpyruvate_Tfrase_sf"/>
</dbReference>
<evidence type="ECO:0000256" key="7">
    <source>
        <dbReference type="ARBA" id="ARBA00022984"/>
    </source>
</evidence>
<comment type="catalytic activity">
    <reaction evidence="11 12">
        <text>phosphoenolpyruvate + UDP-N-acetyl-alpha-D-glucosamine = UDP-N-acetyl-3-O-(1-carboxyvinyl)-alpha-D-glucosamine + phosphate</text>
        <dbReference type="Rhea" id="RHEA:18681"/>
        <dbReference type="ChEBI" id="CHEBI:43474"/>
        <dbReference type="ChEBI" id="CHEBI:57705"/>
        <dbReference type="ChEBI" id="CHEBI:58702"/>
        <dbReference type="ChEBI" id="CHEBI:68483"/>
        <dbReference type="EC" id="2.5.1.7"/>
    </reaction>
</comment>
<keyword evidence="8 12" id="KW-0131">Cell cycle</keyword>
<dbReference type="InterPro" id="IPR005750">
    <property type="entry name" value="UDP_GlcNAc_COvinyl_MurA"/>
</dbReference>
<evidence type="ECO:0000256" key="8">
    <source>
        <dbReference type="ARBA" id="ARBA00023306"/>
    </source>
</evidence>
<dbReference type="Gene3D" id="3.65.10.10">
    <property type="entry name" value="Enolpyruvate transferase domain"/>
    <property type="match status" value="2"/>
</dbReference>
<evidence type="ECO:0000259" key="13">
    <source>
        <dbReference type="Pfam" id="PF00275"/>
    </source>
</evidence>
<dbReference type="GO" id="GO:0019277">
    <property type="term" value="P:UDP-N-acetylgalactosamine biosynthetic process"/>
    <property type="evidence" value="ECO:0007669"/>
    <property type="project" value="InterPro"/>
</dbReference>
<dbReference type="OrthoDB" id="9803760at2"/>
<dbReference type="GO" id="GO:0051301">
    <property type="term" value="P:cell division"/>
    <property type="evidence" value="ECO:0007669"/>
    <property type="project" value="UniProtKB-KW"/>
</dbReference>
<dbReference type="KEGG" id="kpf:IX53_02050"/>
<feature type="active site" description="Proton donor" evidence="12">
    <location>
        <position position="116"/>
    </location>
</feature>
<dbReference type="PANTHER" id="PTHR43783:SF1">
    <property type="entry name" value="UDP-N-ACETYLGLUCOSAMINE 1-CARBOXYVINYLTRANSFERASE"/>
    <property type="match status" value="1"/>
</dbReference>
<evidence type="ECO:0000256" key="6">
    <source>
        <dbReference type="ARBA" id="ARBA00022960"/>
    </source>
</evidence>
<keyword evidence="9 12" id="KW-0961">Cell wall biogenesis/degradation</keyword>
<dbReference type="InterPro" id="IPR013792">
    <property type="entry name" value="RNA3'P_cycl/enolpyr_Trfase_a/b"/>
</dbReference>
<feature type="domain" description="Enolpyruvate transferase" evidence="13">
    <location>
        <begin position="7"/>
        <end position="407"/>
    </location>
</feature>
<protein>
    <recommendedName>
        <fullName evidence="12">UDP-N-acetylglucosamine 1-carboxyvinyltransferase</fullName>
        <ecNumber evidence="12">2.5.1.7</ecNumber>
    </recommendedName>
    <alternativeName>
        <fullName evidence="12">Enoylpyruvate transferase</fullName>
    </alternativeName>
    <alternativeName>
        <fullName evidence="12">UDP-N-acetylglucosamine enolpyruvyl transferase</fullName>
        <shortName evidence="12">EPT</shortName>
    </alternativeName>
</protein>
<gene>
    <name evidence="12" type="primary">murA</name>
    <name evidence="14" type="ORF">IX53_02050</name>
</gene>
<feature type="binding site" evidence="12">
    <location>
        <position position="92"/>
    </location>
    <ligand>
        <name>UDP-N-acetyl-alpha-D-glucosamine</name>
        <dbReference type="ChEBI" id="CHEBI:57705"/>
    </ligand>
</feature>
<evidence type="ECO:0000256" key="5">
    <source>
        <dbReference type="ARBA" id="ARBA00022679"/>
    </source>
</evidence>
<evidence type="ECO:0000313" key="15">
    <source>
        <dbReference type="Proteomes" id="UP000035159"/>
    </source>
</evidence>
<evidence type="ECO:0000256" key="11">
    <source>
        <dbReference type="ARBA" id="ARBA00047527"/>
    </source>
</evidence>
<proteinExistence type="inferred from homology"/>
<dbReference type="GO" id="GO:0005737">
    <property type="term" value="C:cytoplasm"/>
    <property type="evidence" value="ECO:0007669"/>
    <property type="project" value="UniProtKB-SubCell"/>
</dbReference>
<evidence type="ECO:0000256" key="2">
    <source>
        <dbReference type="ARBA" id="ARBA00004752"/>
    </source>
</evidence>
<evidence type="ECO:0000256" key="1">
    <source>
        <dbReference type="ARBA" id="ARBA00004496"/>
    </source>
</evidence>
<dbReference type="NCBIfam" id="NF006873">
    <property type="entry name" value="PRK09369.1"/>
    <property type="match status" value="1"/>
</dbReference>
<dbReference type="GO" id="GO:0008760">
    <property type="term" value="F:UDP-N-acetylglucosamine 1-carboxyvinyltransferase activity"/>
    <property type="evidence" value="ECO:0007669"/>
    <property type="project" value="UniProtKB-UniRule"/>
</dbReference>
<comment type="subcellular location">
    <subcellularLocation>
        <location evidence="1 12">Cytoplasm</location>
    </subcellularLocation>
</comment>
<feature type="binding site" evidence="12">
    <location>
        <position position="329"/>
    </location>
    <ligand>
        <name>UDP-N-acetyl-alpha-D-glucosamine</name>
        <dbReference type="ChEBI" id="CHEBI:57705"/>
    </ligand>
</feature>
<dbReference type="PATRIC" id="fig|1330330.3.peg.420"/>
<keyword evidence="3 12" id="KW-0963">Cytoplasm</keyword>
<dbReference type="HAMAP" id="MF_00111">
    <property type="entry name" value="MurA"/>
    <property type="match status" value="1"/>
</dbReference>